<dbReference type="SUPFAM" id="SSF117281">
    <property type="entry name" value="Kelch motif"/>
    <property type="match status" value="2"/>
</dbReference>
<dbReference type="GO" id="GO:0001100">
    <property type="term" value="P:negative regulation of exit from mitosis"/>
    <property type="evidence" value="ECO:0007669"/>
    <property type="project" value="EnsemblFungi"/>
</dbReference>
<keyword evidence="1" id="KW-0175">Coiled coil</keyword>
<accession>G0VGB6</accession>
<reference key="2">
    <citation type="submission" date="2011-08" db="EMBL/GenBank/DDBJ databases">
        <title>Genome sequence of Naumovozyma castellii.</title>
        <authorList>
            <person name="Gordon J.L."/>
            <person name="Armisen D."/>
            <person name="Proux-Wera E."/>
            <person name="OhEigeartaigh S.S."/>
            <person name="Byrne K.P."/>
            <person name="Wolfe K.H."/>
        </authorList>
    </citation>
    <scope>NUCLEOTIDE SEQUENCE</scope>
    <source>
        <strain>Type strain:CBS 4309</strain>
    </source>
</reference>
<dbReference type="STRING" id="1064592.G0VGB6"/>
<dbReference type="FunCoup" id="G0VGB6">
    <property type="interactions" value="580"/>
</dbReference>
<dbReference type="GO" id="GO:0051285">
    <property type="term" value="C:cell cortex of cell tip"/>
    <property type="evidence" value="ECO:0007669"/>
    <property type="project" value="TreeGrafter"/>
</dbReference>
<dbReference type="HOGENOM" id="CLU_005472_0_0_1"/>
<name>G0VGB6_NAUCA</name>
<evidence type="ECO:0000256" key="2">
    <source>
        <dbReference type="SAM" id="MobiDB-lite"/>
    </source>
</evidence>
<dbReference type="GO" id="GO:0090029">
    <property type="term" value="P:negative regulation of pheromone-dependent signal transduction involved in conjugation with cellular fusion"/>
    <property type="evidence" value="ECO:0007669"/>
    <property type="project" value="EnsemblFungi"/>
</dbReference>
<dbReference type="AlphaFoldDB" id="G0VGB6"/>
<dbReference type="PANTHER" id="PTHR23244">
    <property type="entry name" value="KELCH REPEAT DOMAIN"/>
    <property type="match status" value="1"/>
</dbReference>
<feature type="compositionally biased region" description="Acidic residues" evidence="2">
    <location>
        <begin position="682"/>
        <end position="691"/>
    </location>
</feature>
<protein>
    <submittedName>
        <fullName evidence="3">Uncharacterized protein</fullName>
    </submittedName>
</protein>
<feature type="compositionally biased region" description="Polar residues" evidence="2">
    <location>
        <begin position="59"/>
        <end position="69"/>
    </location>
</feature>
<reference evidence="3 4" key="1">
    <citation type="journal article" date="2011" name="Proc. Natl. Acad. Sci. U.S.A.">
        <title>Evolutionary erosion of yeast sex chromosomes by mating-type switching accidents.</title>
        <authorList>
            <person name="Gordon J.L."/>
            <person name="Armisen D."/>
            <person name="Proux-Wera E."/>
            <person name="Oheigeartaigh S.S."/>
            <person name="Byrne K.P."/>
            <person name="Wolfe K.H."/>
        </authorList>
    </citation>
    <scope>NUCLEOTIDE SEQUENCE [LARGE SCALE GENOMIC DNA]</scope>
    <source>
        <strain evidence="4">ATCC 76901 / BCRC 22586 / CBS 4309 / NBRC 1992 / NRRL Y-12630</strain>
    </source>
</reference>
<feature type="coiled-coil region" evidence="1">
    <location>
        <begin position="742"/>
        <end position="863"/>
    </location>
</feature>
<feature type="region of interest" description="Disordered" evidence="2">
    <location>
        <begin position="514"/>
        <end position="714"/>
    </location>
</feature>
<dbReference type="GO" id="GO:0008360">
    <property type="term" value="P:regulation of cell shape"/>
    <property type="evidence" value="ECO:0007669"/>
    <property type="project" value="EnsemblFungi"/>
</dbReference>
<gene>
    <name evidence="3" type="primary">NCAS0F00520</name>
    <name evidence="3" type="ordered locus">NCAS_0F00520</name>
</gene>
<dbReference type="GO" id="GO:0090337">
    <property type="term" value="P:regulation of formin-nucleated actin cable assembly"/>
    <property type="evidence" value="ECO:0007669"/>
    <property type="project" value="EnsemblFungi"/>
</dbReference>
<dbReference type="RefSeq" id="XP_003676892.1">
    <property type="nucleotide sequence ID" value="XM_003676844.1"/>
</dbReference>
<evidence type="ECO:0000313" key="3">
    <source>
        <dbReference type="EMBL" id="CCC70536.1"/>
    </source>
</evidence>
<feature type="region of interest" description="Disordered" evidence="2">
    <location>
        <begin position="59"/>
        <end position="117"/>
    </location>
</feature>
<dbReference type="GO" id="GO:0043332">
    <property type="term" value="C:mating projection tip"/>
    <property type="evidence" value="ECO:0007669"/>
    <property type="project" value="EnsemblFungi"/>
</dbReference>
<feature type="compositionally biased region" description="Polar residues" evidence="2">
    <location>
        <begin position="98"/>
        <end position="108"/>
    </location>
</feature>
<feature type="compositionally biased region" description="Acidic residues" evidence="2">
    <location>
        <begin position="540"/>
        <end position="553"/>
    </location>
</feature>
<feature type="compositionally biased region" description="Basic and acidic residues" evidence="2">
    <location>
        <begin position="570"/>
        <end position="582"/>
    </location>
</feature>
<evidence type="ECO:0000256" key="1">
    <source>
        <dbReference type="SAM" id="Coils"/>
    </source>
</evidence>
<dbReference type="GO" id="GO:0061245">
    <property type="term" value="P:establishment or maintenance of bipolar cell polarity"/>
    <property type="evidence" value="ECO:0007669"/>
    <property type="project" value="TreeGrafter"/>
</dbReference>
<dbReference type="KEGG" id="ncs:NCAS_0F00520"/>
<dbReference type="GO" id="GO:0060627">
    <property type="term" value="P:regulation of vesicle-mediated transport"/>
    <property type="evidence" value="ECO:0007669"/>
    <property type="project" value="EnsemblFungi"/>
</dbReference>
<dbReference type="GO" id="GO:0005934">
    <property type="term" value="C:cellular bud tip"/>
    <property type="evidence" value="ECO:0007669"/>
    <property type="project" value="EnsemblFungi"/>
</dbReference>
<feature type="coiled-coil region" evidence="1">
    <location>
        <begin position="910"/>
        <end position="1014"/>
    </location>
</feature>
<dbReference type="OrthoDB" id="45365at2759"/>
<proteinExistence type="predicted"/>
<dbReference type="GO" id="GO:0042802">
    <property type="term" value="F:identical protein binding"/>
    <property type="evidence" value="ECO:0007669"/>
    <property type="project" value="EnsemblFungi"/>
</dbReference>
<dbReference type="eggNOG" id="KOG0379">
    <property type="taxonomic scope" value="Eukaryota"/>
</dbReference>
<dbReference type="GO" id="GO:1990615">
    <property type="term" value="C:Kelch-containing formin regulatory complex"/>
    <property type="evidence" value="ECO:0007669"/>
    <property type="project" value="EnsemblFungi"/>
</dbReference>
<dbReference type="InterPro" id="IPR015915">
    <property type="entry name" value="Kelch-typ_b-propeller"/>
</dbReference>
<dbReference type="GO" id="GO:0005935">
    <property type="term" value="C:cellular bud neck"/>
    <property type="evidence" value="ECO:0007669"/>
    <property type="project" value="EnsemblFungi"/>
</dbReference>
<feature type="compositionally biased region" description="Basic and acidic residues" evidence="2">
    <location>
        <begin position="621"/>
        <end position="640"/>
    </location>
</feature>
<feature type="compositionally biased region" description="Polar residues" evidence="2">
    <location>
        <begin position="82"/>
        <end position="91"/>
    </location>
</feature>
<feature type="compositionally biased region" description="Basic and acidic residues" evidence="2">
    <location>
        <begin position="591"/>
        <end position="605"/>
    </location>
</feature>
<organism evidence="3 4">
    <name type="scientific">Naumovozyma castellii</name>
    <name type="common">Yeast</name>
    <name type="synonym">Saccharomyces castellii</name>
    <dbReference type="NCBI Taxonomy" id="27288"/>
    <lineage>
        <taxon>Eukaryota</taxon>
        <taxon>Fungi</taxon>
        <taxon>Dikarya</taxon>
        <taxon>Ascomycota</taxon>
        <taxon>Saccharomycotina</taxon>
        <taxon>Saccharomycetes</taxon>
        <taxon>Saccharomycetales</taxon>
        <taxon>Saccharomycetaceae</taxon>
        <taxon>Naumovozyma</taxon>
    </lineage>
</organism>
<dbReference type="GO" id="GO:0032465">
    <property type="term" value="P:regulation of cytokinesis"/>
    <property type="evidence" value="ECO:0007669"/>
    <property type="project" value="EnsemblFungi"/>
</dbReference>
<dbReference type="GeneID" id="96904185"/>
<dbReference type="EMBL" id="HE576757">
    <property type="protein sequence ID" value="CCC70536.1"/>
    <property type="molecule type" value="Genomic_DNA"/>
</dbReference>
<dbReference type="Gene3D" id="2.120.10.80">
    <property type="entry name" value="Kelch-type beta propeller"/>
    <property type="match status" value="2"/>
</dbReference>
<evidence type="ECO:0000313" key="4">
    <source>
        <dbReference type="Proteomes" id="UP000001640"/>
    </source>
</evidence>
<feature type="compositionally biased region" description="Basic and acidic residues" evidence="2">
    <location>
        <begin position="669"/>
        <end position="681"/>
    </location>
</feature>
<dbReference type="Proteomes" id="UP000001640">
    <property type="component" value="Chromosome 6"/>
</dbReference>
<dbReference type="PANTHER" id="PTHR23244:SF456">
    <property type="entry name" value="MULTIPLE EPIDERMAL GROWTH FACTOR-LIKE DOMAINS PROTEIN 8"/>
    <property type="match status" value="1"/>
</dbReference>
<sequence length="1086" mass="124544">MGPFKFGKKSSRDKNQQKKQIHLHNDDLNERPVTSTPPKQTPPKSPNQIANIFHRFENSKQATNQNPPSSRIYPTPAPIEQRNVSSTSSTMPALHPQTRPTEQHQQPPTVYPSYPQITTDPSYTENSKTIWNRIKLQNSPFPRYRHVASSVISDTNQVYVIGGLHDQSVYGDTWVLTCEDPQTSTMFSSRTVDITETTPPPRVGHASTLCGNAFVIFGGDTHKKNEMGEMDDDIYLFNINSYKWTIPHPIGPRPKGRYGHKISIIARKQMQTKLYLFGGQFDDNYFNDLVVFDLSSFRRDDSHWEFIKPRSFIPPPITNHTMVSYDFKLWVFGGDTLEGLLNQVFMYDPAVNDWCVVETTCQDDDLENMPPPMQEHATLIYKGLMCIVGGKDEQDHYLNDVYFLNLKSLKWFRLPRFMDGIPQGRSGHSVTLLKNDKLLIMGGDKFDYARMDPQDFHTSETNMGKGTLLYTLDLSNLEDLCPGIFDMTEPSPSKFNPTTPPINSFSKKLYSNNTYENETTPSQPIHPNILTPYAPPNYETEPEDENEPEPEQEQEIKREVVRSEPPTYIEEQKKMPLSHSDESSDLLPSHHPLETPDIEQTKEFDTVQEDINIVPIQEVIHPPEEQNSPKKLREPLEVKKISLPHVGPDSSSDISSNKEEKEEEETEEDQVKEQEQPSKEEEHEEEMESMVESDIRPHLTDEESVEESSEKEISLNKPVDNTQITIDRAMLEQMRSELEGLKTDGETKAIEASSRIQELEAELQNLKANRMDKQVEPELDVVKLQSRCDVLEGNNHILEDKVTELESLLNAKFLDVGNLNTIIKQQSNQLDQYNQESSIKEEYEKLQDQFDLVKKENETLKQTVNDLNLGLKNDITSYSTLLDDFLGQWKQKNLANTDDESKLKSVETYNQHHKAVVDKLSNRLDELISKSKEMTQSKEKLNQEYKALEMKHSTLSQELLSKKSKLDIIESNYKDSLNTVQNASKALEVSQQELTKYRELNKKLQEEVDELKYRSAHTINDQTGDSPDSTIGSAADDSTMRAAVFNMKINDLKAELFIIKQERDTLKDEVLQLKKKQLTTDSQYNP</sequence>
<keyword evidence="4" id="KW-1185">Reference proteome</keyword>
<feature type="compositionally biased region" description="Polar residues" evidence="2">
    <location>
        <begin position="514"/>
        <end position="525"/>
    </location>
</feature>
<feature type="region of interest" description="Disordered" evidence="2">
    <location>
        <begin position="1"/>
        <end position="47"/>
    </location>
</feature>
<dbReference type="Pfam" id="PF24681">
    <property type="entry name" value="Kelch_KLHDC2_KLHL20_DRC7"/>
    <property type="match status" value="1"/>
</dbReference>
<dbReference type="OMA" id="WNRIKLQ"/>
<dbReference type="GO" id="GO:0000755">
    <property type="term" value="P:cytogamy"/>
    <property type="evidence" value="ECO:0007669"/>
    <property type="project" value="EnsemblFungi"/>
</dbReference>
<dbReference type="InParanoid" id="G0VGB6"/>